<reference evidence="2 4" key="1">
    <citation type="submission" date="2015-10" db="EMBL/GenBank/DDBJ databases">
        <title>The cercosporin biosynthetic gene cluster was horizontally transferred to several fungal lineages and shown to be expanded in Cercospora beticola based on microsynteny with recipient genomes.</title>
        <authorList>
            <person name="De Jonge R."/>
            <person name="Ebert M.K."/>
            <person name="Suttle J.C."/>
            <person name="Jurick Ii W.M."/>
            <person name="Secor G.A."/>
            <person name="Thomma B.P."/>
            <person name="Van De Peer Y."/>
            <person name="Bolton M.D."/>
        </authorList>
    </citation>
    <scope>NUCLEOTIDE SEQUENCE [LARGE SCALE GENOMIC DNA]</scope>
    <source>
        <strain evidence="2 4">09-40</strain>
    </source>
</reference>
<evidence type="ECO:0000256" key="1">
    <source>
        <dbReference type="SAM" id="SignalP"/>
    </source>
</evidence>
<dbReference type="AlphaFoldDB" id="A0A2G5HXF9"/>
<dbReference type="GO" id="GO:0005576">
    <property type="term" value="C:extracellular region"/>
    <property type="evidence" value="ECO:0007669"/>
    <property type="project" value="TreeGrafter"/>
</dbReference>
<dbReference type="EMBL" id="LKMD01000102">
    <property type="protein sequence ID" value="PIA97191.1"/>
    <property type="molecule type" value="Genomic_DNA"/>
</dbReference>
<proteinExistence type="predicted"/>
<dbReference type="PANTHER" id="PTHR38123">
    <property type="entry name" value="CELL WALL SERINE-THREONINE-RICH GALACTOMANNOPROTEIN MP1 (AFU_ORTHOLOGUE AFUA_4G03240)"/>
    <property type="match status" value="1"/>
</dbReference>
<feature type="chain" id="PRO_5013902212" description="Cell wall mannoprotein 1" evidence="1">
    <location>
        <begin position="18"/>
        <end position="226"/>
    </location>
</feature>
<sequence length="226" mass="23371">MKASLAVVASTAALVAAQEYTSINTIIDNVKNITNQTNHLIELADALKPTDTLLAALPLSEASNGVQAAINVSIANAKNLPDPLPPADGIKLIPYIQQLSNASVDAIAAFINQRSFFLPNGAGEIVLTSLALQNATSYDFNAEIARRNPANLQGPSAELSQPIFNSLAAGVTAFEDNGTKCADVASCYAAAGVTMPGQQMESAASMKKLVSYTSVMAAAVAFAALM</sequence>
<dbReference type="EMBL" id="CP134185">
    <property type="protein sequence ID" value="WPA98112.1"/>
    <property type="molecule type" value="Genomic_DNA"/>
</dbReference>
<protein>
    <recommendedName>
        <fullName evidence="6">Cell wall mannoprotein 1</fullName>
    </recommendedName>
</protein>
<evidence type="ECO:0000313" key="4">
    <source>
        <dbReference type="Proteomes" id="UP000230605"/>
    </source>
</evidence>
<feature type="signal peptide" evidence="1">
    <location>
        <begin position="1"/>
        <end position="17"/>
    </location>
</feature>
<dbReference type="InterPro" id="IPR021054">
    <property type="entry name" value="Cell_wall_mannoprotein_1"/>
</dbReference>
<name>A0A2G5HXF9_CERBT</name>
<reference evidence="3 5" key="2">
    <citation type="submission" date="2023-09" db="EMBL/GenBank/DDBJ databases">
        <title>Complete-Gapless Cercospora beticola genome.</title>
        <authorList>
            <person name="Wyatt N.A."/>
            <person name="Spanner R.E."/>
            <person name="Bolton M.D."/>
        </authorList>
    </citation>
    <scope>NUCLEOTIDE SEQUENCE [LARGE SCALE GENOMIC DNA]</scope>
    <source>
        <strain evidence="3">Cb09-40</strain>
    </source>
</reference>
<dbReference type="Gene3D" id="1.20.1280.140">
    <property type="match status" value="1"/>
</dbReference>
<accession>A0A2G5HXF9</accession>
<evidence type="ECO:0000313" key="2">
    <source>
        <dbReference type="EMBL" id="PIA97191.1"/>
    </source>
</evidence>
<keyword evidence="5" id="KW-1185">Reference proteome</keyword>
<keyword evidence="1" id="KW-0732">Signal</keyword>
<organism evidence="2 4">
    <name type="scientific">Cercospora beticola</name>
    <name type="common">Sugarbeet leaf spot fungus</name>
    <dbReference type="NCBI Taxonomy" id="122368"/>
    <lineage>
        <taxon>Eukaryota</taxon>
        <taxon>Fungi</taxon>
        <taxon>Dikarya</taxon>
        <taxon>Ascomycota</taxon>
        <taxon>Pezizomycotina</taxon>
        <taxon>Dothideomycetes</taxon>
        <taxon>Dothideomycetidae</taxon>
        <taxon>Mycosphaerellales</taxon>
        <taxon>Mycosphaerellaceae</taxon>
        <taxon>Cercospora</taxon>
    </lineage>
</organism>
<dbReference type="Proteomes" id="UP001302367">
    <property type="component" value="Chromosome 2"/>
</dbReference>
<dbReference type="OrthoDB" id="3639527at2759"/>
<evidence type="ECO:0008006" key="6">
    <source>
        <dbReference type="Google" id="ProtNLM"/>
    </source>
</evidence>
<dbReference type="Pfam" id="PF12296">
    <property type="entry name" value="HsbA"/>
    <property type="match status" value="1"/>
</dbReference>
<dbReference type="Proteomes" id="UP000230605">
    <property type="component" value="Chromosome 2"/>
</dbReference>
<evidence type="ECO:0000313" key="5">
    <source>
        <dbReference type="Proteomes" id="UP001302367"/>
    </source>
</evidence>
<dbReference type="PANTHER" id="PTHR38123:SF6">
    <property type="entry name" value="CELL WALL SERINE-THREONINE-RICH GALACTOMANNOPROTEIN MP1 (AFU_ORTHOLOGUE AFUA_4G03240)"/>
    <property type="match status" value="1"/>
</dbReference>
<evidence type="ECO:0000313" key="3">
    <source>
        <dbReference type="EMBL" id="WPA98112.1"/>
    </source>
</evidence>
<gene>
    <name evidence="2" type="ORF">CB0940_05553</name>
    <name evidence="3" type="ORF">RHO25_002723</name>
</gene>